<evidence type="ECO:0000256" key="1">
    <source>
        <dbReference type="ARBA" id="ARBA00022460"/>
    </source>
</evidence>
<evidence type="ECO:0000256" key="2">
    <source>
        <dbReference type="PROSITE-ProRule" id="PRU00497"/>
    </source>
</evidence>
<proteinExistence type="predicted"/>
<dbReference type="Proteomes" id="UP000183832">
    <property type="component" value="Unassembled WGS sequence"/>
</dbReference>
<dbReference type="EMBL" id="CVRI01000059">
    <property type="protein sequence ID" value="CRL02985.1"/>
    <property type="molecule type" value="Genomic_DNA"/>
</dbReference>
<dbReference type="OrthoDB" id="7255276at2759"/>
<keyword evidence="5" id="KW-1185">Reference proteome</keyword>
<dbReference type="PANTHER" id="PTHR10380:SF218">
    <property type="entry name" value="ADULT CUTICLE PROTEIN 65AA-RELATED"/>
    <property type="match status" value="1"/>
</dbReference>
<dbReference type="InterPro" id="IPR031311">
    <property type="entry name" value="CHIT_BIND_RR_consensus"/>
</dbReference>
<dbReference type="InterPro" id="IPR000618">
    <property type="entry name" value="Insect_cuticle"/>
</dbReference>
<evidence type="ECO:0000256" key="3">
    <source>
        <dbReference type="SAM" id="SignalP"/>
    </source>
</evidence>
<dbReference type="STRING" id="568069.A0A1J1IWQ4"/>
<dbReference type="InterPro" id="IPR050468">
    <property type="entry name" value="Cuticle_Struct_Prot"/>
</dbReference>
<dbReference type="Pfam" id="PF00379">
    <property type="entry name" value="Chitin_bind_4"/>
    <property type="match status" value="1"/>
</dbReference>
<name>A0A1J1IWQ4_9DIPT</name>
<keyword evidence="3" id="KW-0732">Signal</keyword>
<reference evidence="4 5" key="1">
    <citation type="submission" date="2015-04" db="EMBL/GenBank/DDBJ databases">
        <authorList>
            <person name="Syromyatnikov M.Y."/>
            <person name="Popov V.N."/>
        </authorList>
    </citation>
    <scope>NUCLEOTIDE SEQUENCE [LARGE SCALE GENOMIC DNA]</scope>
</reference>
<dbReference type="GO" id="GO:0008010">
    <property type="term" value="F:structural constituent of chitin-based larval cuticle"/>
    <property type="evidence" value="ECO:0007669"/>
    <property type="project" value="TreeGrafter"/>
</dbReference>
<evidence type="ECO:0000313" key="5">
    <source>
        <dbReference type="Proteomes" id="UP000183832"/>
    </source>
</evidence>
<gene>
    <name evidence="4" type="ORF">CLUMA_CG016554</name>
</gene>
<evidence type="ECO:0000313" key="4">
    <source>
        <dbReference type="EMBL" id="CRL02985.1"/>
    </source>
</evidence>
<dbReference type="PANTHER" id="PTHR10380">
    <property type="entry name" value="CUTICLE PROTEIN"/>
    <property type="match status" value="1"/>
</dbReference>
<dbReference type="PROSITE" id="PS51155">
    <property type="entry name" value="CHIT_BIND_RR_2"/>
    <property type="match status" value="1"/>
</dbReference>
<accession>A0A1J1IWQ4</accession>
<feature type="chain" id="PRO_5012158981" evidence="3">
    <location>
        <begin position="17"/>
        <end position="104"/>
    </location>
</feature>
<feature type="signal peptide" evidence="3">
    <location>
        <begin position="1"/>
        <end position="16"/>
    </location>
</feature>
<organism evidence="4 5">
    <name type="scientific">Clunio marinus</name>
    <dbReference type="NCBI Taxonomy" id="568069"/>
    <lineage>
        <taxon>Eukaryota</taxon>
        <taxon>Metazoa</taxon>
        <taxon>Ecdysozoa</taxon>
        <taxon>Arthropoda</taxon>
        <taxon>Hexapoda</taxon>
        <taxon>Insecta</taxon>
        <taxon>Pterygota</taxon>
        <taxon>Neoptera</taxon>
        <taxon>Endopterygota</taxon>
        <taxon>Diptera</taxon>
        <taxon>Nematocera</taxon>
        <taxon>Chironomoidea</taxon>
        <taxon>Chironomidae</taxon>
        <taxon>Clunio</taxon>
    </lineage>
</organism>
<keyword evidence="1 2" id="KW-0193">Cuticle</keyword>
<sequence>MKYLIVFALVIVAAVALPANDVELLKSAFVNELNSYNFAYEQSDGQKRDEEGTVKNIGSEDEAISVRGSFSFVADDGQTYTVTYVADENGFQPSAAHLPVGPTA</sequence>
<protein>
    <submittedName>
        <fullName evidence="4">CLUMA_CG016554, isoform A</fullName>
    </submittedName>
</protein>
<dbReference type="PRINTS" id="PR00947">
    <property type="entry name" value="CUTICLE"/>
</dbReference>
<dbReference type="PROSITE" id="PS00233">
    <property type="entry name" value="CHIT_BIND_RR_1"/>
    <property type="match status" value="1"/>
</dbReference>
<dbReference type="AlphaFoldDB" id="A0A1J1IWQ4"/>
<dbReference type="GO" id="GO:0062129">
    <property type="term" value="C:chitin-based extracellular matrix"/>
    <property type="evidence" value="ECO:0007669"/>
    <property type="project" value="TreeGrafter"/>
</dbReference>